<dbReference type="Proteomes" id="UP000645610">
    <property type="component" value="Unassembled WGS sequence"/>
</dbReference>
<name>A0A931BEI2_9BACT</name>
<comment type="caution">
    <text evidence="1">The sequence shown here is derived from an EMBL/GenBank/DDBJ whole genome shotgun (WGS) entry which is preliminary data.</text>
</comment>
<dbReference type="RefSeq" id="WP_196285158.1">
    <property type="nucleotide sequence ID" value="NZ_JADQDP010000001.1"/>
</dbReference>
<dbReference type="AlphaFoldDB" id="A0A931BEI2"/>
<protein>
    <submittedName>
        <fullName evidence="1">Uncharacterized protein</fullName>
    </submittedName>
</protein>
<reference evidence="1 2" key="1">
    <citation type="submission" date="2020-11" db="EMBL/GenBank/DDBJ databases">
        <authorList>
            <person name="Kim M.K."/>
        </authorList>
    </citation>
    <scope>NUCLEOTIDE SEQUENCE [LARGE SCALE GENOMIC DNA]</scope>
    <source>
        <strain evidence="1 2">BT439</strain>
    </source>
</reference>
<organism evidence="1 2">
    <name type="scientific">Hymenobacter properus</name>
    <dbReference type="NCBI Taxonomy" id="2791026"/>
    <lineage>
        <taxon>Bacteria</taxon>
        <taxon>Pseudomonadati</taxon>
        <taxon>Bacteroidota</taxon>
        <taxon>Cytophagia</taxon>
        <taxon>Cytophagales</taxon>
        <taxon>Hymenobacteraceae</taxon>
        <taxon>Hymenobacter</taxon>
    </lineage>
</organism>
<proteinExistence type="predicted"/>
<accession>A0A931BEI2</accession>
<gene>
    <name evidence="1" type="ORF">I2I01_04205</name>
</gene>
<evidence type="ECO:0000313" key="2">
    <source>
        <dbReference type="Proteomes" id="UP000645610"/>
    </source>
</evidence>
<dbReference type="EMBL" id="JADQDP010000001">
    <property type="protein sequence ID" value="MBF9140822.1"/>
    <property type="molecule type" value="Genomic_DNA"/>
</dbReference>
<evidence type="ECO:0000313" key="1">
    <source>
        <dbReference type="EMBL" id="MBF9140822.1"/>
    </source>
</evidence>
<keyword evidence="2" id="KW-1185">Reference proteome</keyword>
<sequence>MNLIFHDRTTIAPEPGAAVLTIERKGNFYFSAGAVRRLDLVVNGLAMPVQDADNNQWYMLLGSGPAMVKHKPFPLRAVGGKSGSRLVFSSTTRARAYFEANHVPDSVHAVHLRIETQPFEQDFVGKLYPLLPVGKPSPAVAIAKAVAAVGLSKAEQLPTDAETEQILERIRATVKTLWSGFHVRTAQAIDITRALGLLSKNEALLPSVKGAPELYAALKGDRSNG</sequence>